<dbReference type="Gene3D" id="3.90.25.10">
    <property type="entry name" value="UDP-galactose 4-epimerase, domain 1"/>
    <property type="match status" value="1"/>
</dbReference>
<accession>A0A101JLH4</accession>
<comment type="caution">
    <text evidence="2">The sequence shown here is derived from an EMBL/GenBank/DDBJ whole genome shotgun (WGS) entry which is preliminary data.</text>
</comment>
<reference evidence="3" key="1">
    <citation type="submission" date="2015-10" db="EMBL/GenBank/DDBJ databases">
        <authorList>
            <person name="Ju K.-S."/>
            <person name="Doroghazi J.R."/>
            <person name="Metcalf W.W."/>
        </authorList>
    </citation>
    <scope>NUCLEOTIDE SEQUENCE [LARGE SCALE GENOMIC DNA]</scope>
    <source>
        <strain evidence="3">NRRL 3151</strain>
    </source>
</reference>
<dbReference type="InterPro" id="IPR008030">
    <property type="entry name" value="NmrA-like"/>
</dbReference>
<dbReference type="InterPro" id="IPR051604">
    <property type="entry name" value="Ergot_Alk_Oxidoreductase"/>
</dbReference>
<dbReference type="Pfam" id="PF05368">
    <property type="entry name" value="NmrA"/>
    <property type="match status" value="1"/>
</dbReference>
<organism evidence="2 3">
    <name type="scientific">Streptomyces regalis</name>
    <dbReference type="NCBI Taxonomy" id="68262"/>
    <lineage>
        <taxon>Bacteria</taxon>
        <taxon>Bacillati</taxon>
        <taxon>Actinomycetota</taxon>
        <taxon>Actinomycetes</taxon>
        <taxon>Kitasatosporales</taxon>
        <taxon>Streptomycetaceae</taxon>
        <taxon>Streptomyces</taxon>
    </lineage>
</organism>
<gene>
    <name evidence="2" type="ORF">ADL12_28245</name>
</gene>
<keyword evidence="3" id="KW-1185">Reference proteome</keyword>
<dbReference type="OrthoDB" id="285016at2"/>
<dbReference type="AlphaFoldDB" id="A0A101JLH4"/>
<proteinExistence type="predicted"/>
<name>A0A101JLH4_9ACTN</name>
<dbReference type="RefSeq" id="WP_062706665.1">
    <property type="nucleotide sequence ID" value="NZ_LLZG01000334.1"/>
</dbReference>
<evidence type="ECO:0000259" key="1">
    <source>
        <dbReference type="Pfam" id="PF05368"/>
    </source>
</evidence>
<dbReference type="Gene3D" id="3.40.50.720">
    <property type="entry name" value="NAD(P)-binding Rossmann-like Domain"/>
    <property type="match status" value="1"/>
</dbReference>
<dbReference type="Proteomes" id="UP000053923">
    <property type="component" value="Unassembled WGS sequence"/>
</dbReference>
<feature type="domain" description="NmrA-like" evidence="1">
    <location>
        <begin position="5"/>
        <end position="291"/>
    </location>
</feature>
<dbReference type="InterPro" id="IPR036291">
    <property type="entry name" value="NAD(P)-bd_dom_sf"/>
</dbReference>
<sequence length="301" mass="33002">MADHDLVLVTGAGGMGRLVTERLRAQNVPVRVLIRREDDRAAEVRALGAEVVTGDLTRPETVAAALDGVRRTYFGLSVSPDHLLAATVMATVAKAHGELDMLVDMSQMTVSQMTATSTAESHQQRLHWLAEQVLDWSGLPVVHVRPTTFLDNPLFTALAARSIRENGTLALPFGTGRTSPVAADDVAQVVATILRNPGEHAGKVYELTGPRALDMTEVAQEFSKALGRTVTYLDVPLQWWRTEVLANAGLPQHTEQHIATMAQLHRANRYDRATIDVERITGKRPLTVEEFVAVRKDFYLG</sequence>
<protein>
    <submittedName>
        <fullName evidence="2">Hydroxylase</fullName>
    </submittedName>
</protein>
<dbReference type="EMBL" id="LLZG01000334">
    <property type="protein sequence ID" value="KUL28996.1"/>
    <property type="molecule type" value="Genomic_DNA"/>
</dbReference>
<dbReference type="PANTHER" id="PTHR43162:SF1">
    <property type="entry name" value="PRESTALK A DIFFERENTIATION PROTEIN A"/>
    <property type="match status" value="1"/>
</dbReference>
<evidence type="ECO:0000313" key="3">
    <source>
        <dbReference type="Proteomes" id="UP000053923"/>
    </source>
</evidence>
<dbReference type="PANTHER" id="PTHR43162">
    <property type="match status" value="1"/>
</dbReference>
<dbReference type="SUPFAM" id="SSF51735">
    <property type="entry name" value="NAD(P)-binding Rossmann-fold domains"/>
    <property type="match status" value="1"/>
</dbReference>
<evidence type="ECO:0000313" key="2">
    <source>
        <dbReference type="EMBL" id="KUL28996.1"/>
    </source>
</evidence>